<dbReference type="PANTHER" id="PTHR30344:SF1">
    <property type="entry name" value="6-PHOSPHOGLUCONOLACTONASE"/>
    <property type="match status" value="1"/>
</dbReference>
<comment type="similarity">
    <text evidence="1">Belongs to the cycloisomerase 2 family.</text>
</comment>
<dbReference type="InterPro" id="IPR011048">
    <property type="entry name" value="Haem_d1_sf"/>
</dbReference>
<evidence type="ECO:0000313" key="2">
    <source>
        <dbReference type="EMBL" id="SCC09292.1"/>
    </source>
</evidence>
<dbReference type="InterPro" id="IPR050282">
    <property type="entry name" value="Cycloisomerase_2"/>
</dbReference>
<dbReference type="OrthoDB" id="9790815at2"/>
<proteinExistence type="inferred from homology"/>
<reference evidence="3" key="1">
    <citation type="submission" date="2016-08" db="EMBL/GenBank/DDBJ databases">
        <authorList>
            <person name="Varghese N."/>
            <person name="Submissions Spin"/>
        </authorList>
    </citation>
    <scope>NUCLEOTIDE SEQUENCE [LARGE SCALE GENOMIC DNA]</scope>
    <source>
        <strain evidence="3">R-53094</strain>
    </source>
</reference>
<keyword evidence="3" id="KW-1185">Reference proteome</keyword>
<dbReference type="SUPFAM" id="SSF51004">
    <property type="entry name" value="C-terminal (heme d1) domain of cytochrome cd1-nitrite reductase"/>
    <property type="match status" value="1"/>
</dbReference>
<dbReference type="InterPro" id="IPR019405">
    <property type="entry name" value="Lactonase_7-beta_prop"/>
</dbReference>
<accession>A0A1C4BRF5</accession>
<dbReference type="AlphaFoldDB" id="A0A1C4BRF5"/>
<dbReference type="Gene3D" id="2.130.10.10">
    <property type="entry name" value="YVTN repeat-like/Quinoprotein amine dehydrogenase"/>
    <property type="match status" value="1"/>
</dbReference>
<evidence type="ECO:0000313" key="3">
    <source>
        <dbReference type="Proteomes" id="UP000199268"/>
    </source>
</evidence>
<organism evidence="2 3">
    <name type="scientific">Weissella bombi</name>
    <dbReference type="NCBI Taxonomy" id="1505725"/>
    <lineage>
        <taxon>Bacteria</taxon>
        <taxon>Bacillati</taxon>
        <taxon>Bacillota</taxon>
        <taxon>Bacilli</taxon>
        <taxon>Lactobacillales</taxon>
        <taxon>Lactobacillaceae</taxon>
        <taxon>Weissella</taxon>
    </lineage>
</organism>
<dbReference type="RefSeq" id="WP_092463560.1">
    <property type="nucleotide sequence ID" value="NZ_BJEE01000004.1"/>
</dbReference>
<dbReference type="GO" id="GO:0017057">
    <property type="term" value="F:6-phosphogluconolactonase activity"/>
    <property type="evidence" value="ECO:0007669"/>
    <property type="project" value="TreeGrafter"/>
</dbReference>
<dbReference type="InterPro" id="IPR015943">
    <property type="entry name" value="WD40/YVTN_repeat-like_dom_sf"/>
</dbReference>
<gene>
    <name evidence="2" type="ORF">GA0061074_11417</name>
</gene>
<evidence type="ECO:0000256" key="1">
    <source>
        <dbReference type="ARBA" id="ARBA00005564"/>
    </source>
</evidence>
<name>A0A1C4BRF5_9LACO</name>
<dbReference type="Proteomes" id="UP000199268">
    <property type="component" value="Unassembled WGS sequence"/>
</dbReference>
<dbReference type="GO" id="GO:0005829">
    <property type="term" value="C:cytosol"/>
    <property type="evidence" value="ECO:0007669"/>
    <property type="project" value="TreeGrafter"/>
</dbReference>
<dbReference type="Pfam" id="PF10282">
    <property type="entry name" value="Lactonase"/>
    <property type="match status" value="1"/>
</dbReference>
<dbReference type="STRING" id="1505725.GA0061074_11417"/>
<dbReference type="PANTHER" id="PTHR30344">
    <property type="entry name" value="6-PHOSPHOGLUCONOLACTONASE-RELATED"/>
    <property type="match status" value="1"/>
</dbReference>
<sequence length="342" mass="37471">MALEHILFGTYTKRVSKGIYAADFDTEAGKLSNAKLVAEIGAPTYLALSKANKLYAVDKKDGQGGVAVYDYTDGQVTLQQEVLADGSSPAYVAVDEARQLVYTGNYHKGTLDVYAIDAQGNLTLTDTYQSEGKGPRPEQEGTHVHFSNLTPDNRIVVADLGADKVLTFDISDQGKLTLKATFKTEEGFGPRHIRFSPDGQYAYLLGELSSKLSVLKYNEDGSFTLLQTVLMIPEDWDAHNGGAAIYLSKDGRFVYTSNRGHNSIAVFAVKDNGAAVEHIQWISTEGDFPRDFALNPEENYLIAANQNTDNVSVYTRDSESGKLELVQKDFAVPEAIRVLFVD</sequence>
<dbReference type="EMBL" id="FMAO01000014">
    <property type="protein sequence ID" value="SCC09292.1"/>
    <property type="molecule type" value="Genomic_DNA"/>
</dbReference>
<protein>
    <submittedName>
        <fullName evidence="2">6-phosphogluconolactonase</fullName>
    </submittedName>
</protein>